<dbReference type="InterPro" id="IPR036322">
    <property type="entry name" value="WD40_repeat_dom_sf"/>
</dbReference>
<sequence length="691" mass="77526">MDKVKITVFENLLRLPYDSGKPVEDCSVLTCGCLVSESYFLQLLDKKCPTCLAKGVGLLSSIEPLRELYQVVQKLNFNASSRRRRRSSSKRSEKGALVIGDALNELFRENTKATTTDKEDSVDFMTLFYKIAKEETKGCGGDPGGGEEELKHTQVNATNDNDESVSRQKSTTSIHVEDYMNQLQIQNPHPLLVDPVWGTDLDLLSEEKEYNFSKCFPFHRKFTSYPTLQSKFKLNFILLKSYRIIASDIISYFRNGQEVMMFVFLTEKRWEIYEFKSGDSKPEMVCCGKLTGEYGPSPSSLRLSSSEGIVNKSDFNYPGAEDSSLSKRLQSWDHIHCKLASDYLLISGSKGVLRVYNLRKGSKYLVGQPIYTYVTNFPLRCISISPNQQLLACGIVARERLSGREQPFIILHKMNFTPEGILKTVEPITITVPYRDPIKLISFNATSSYILCCTAWESRYLIIKIREFNDNYRRPRLVWTDYAGKRSKETSNDKNDNGLEMTTAGITDIQFGIKHSNTIIITSCSIKNTFPEIVRLEGATLDSERKGSSHTVADVIGEQESTSSRLDEVETSYIRSSELALRFPEVGPFIHKLAISPRGDGLVFLRNDGNLYLVSTPNLSVPVTGNNKKIVVLLGEVAGSDVADECASISFSADGGKVYAVDRRGILYVYDFTKGVPGQELDVVKCKIINA</sequence>
<proteinExistence type="predicted"/>
<dbReference type="AlphaFoldDB" id="A0A9P7VBJ6"/>
<dbReference type="RefSeq" id="XP_043050491.1">
    <property type="nucleotide sequence ID" value="XM_043194740.1"/>
</dbReference>
<evidence type="ECO:0000313" key="2">
    <source>
        <dbReference type="Proteomes" id="UP000790833"/>
    </source>
</evidence>
<reference evidence="1" key="1">
    <citation type="submission" date="2021-03" db="EMBL/GenBank/DDBJ databases">
        <authorList>
            <person name="Palmer J.M."/>
        </authorList>
    </citation>
    <scope>NUCLEOTIDE SEQUENCE</scope>
    <source>
        <strain evidence="1">ARV_011</strain>
    </source>
</reference>
<dbReference type="SUPFAM" id="SSF50978">
    <property type="entry name" value="WD40 repeat-like"/>
    <property type="match status" value="1"/>
</dbReference>
<name>A0A9P7VBJ6_9ASCO</name>
<comment type="caution">
    <text evidence="1">The sequence shown here is derived from an EMBL/GenBank/DDBJ whole genome shotgun (WGS) entry which is preliminary data.</text>
</comment>
<dbReference type="Proteomes" id="UP000790833">
    <property type="component" value="Unassembled WGS sequence"/>
</dbReference>
<gene>
    <name evidence="1" type="primary">PTR3</name>
    <name evidence="1" type="ORF">KQ657_004053</name>
</gene>
<accession>A0A9P7VBJ6</accession>
<dbReference type="EMBL" id="JAHMUF010000005">
    <property type="protein sequence ID" value="KAG7194944.1"/>
    <property type="molecule type" value="Genomic_DNA"/>
</dbReference>
<evidence type="ECO:0000313" key="1">
    <source>
        <dbReference type="EMBL" id="KAG7194944.1"/>
    </source>
</evidence>
<dbReference type="GeneID" id="66117427"/>
<dbReference type="Gene3D" id="2.130.10.10">
    <property type="entry name" value="YVTN repeat-like/Quinoprotein amine dehydrogenase"/>
    <property type="match status" value="1"/>
</dbReference>
<dbReference type="InterPro" id="IPR015943">
    <property type="entry name" value="WD40/YVTN_repeat-like_dom_sf"/>
</dbReference>
<keyword evidence="2" id="KW-1185">Reference proteome</keyword>
<dbReference type="OrthoDB" id="5324744at2759"/>
<protein>
    <submittedName>
        <fullName evidence="1">SPS-sensor component ptr3</fullName>
    </submittedName>
</protein>
<organism evidence="1 2">
    <name type="scientific">Scheffersomyces spartinae</name>
    <dbReference type="NCBI Taxonomy" id="45513"/>
    <lineage>
        <taxon>Eukaryota</taxon>
        <taxon>Fungi</taxon>
        <taxon>Dikarya</taxon>
        <taxon>Ascomycota</taxon>
        <taxon>Saccharomycotina</taxon>
        <taxon>Pichiomycetes</taxon>
        <taxon>Debaryomycetaceae</taxon>
        <taxon>Scheffersomyces</taxon>
    </lineage>
</organism>